<accession>A0A194AMN7</accession>
<dbReference type="PANTHER" id="PTHR14241">
    <property type="entry name" value="INTERFERON-INDUCED PROTEIN 44"/>
    <property type="match status" value="1"/>
</dbReference>
<dbReference type="EMBL" id="GELH01000774">
    <property type="protein sequence ID" value="JAS03498.1"/>
    <property type="molecule type" value="Transcribed_RNA"/>
</dbReference>
<sequence length="303" mass="34257">MGGGGSKVEYRDVYREPPPPEMLDTPWRDIGISKWDKKAVDDMRRFIQNYRPVAGKEHVNILLLGPIGTGKSSFFNTLDTSLSSSDAVKRRAGAGSETHSYTTVFHVYRLESEETLKFRICDCRGIESARSIPTEDVLAILDGHMKSGYEINPEAAIKRNHPKYRRNPNVQDKIHCIVWCFQATTSFEKLDDEERRQIKQMQGFARARDIGQLVLLSKTDQCVKVLESQIHKTFLSTDVKKSVESFAHSFGLPVSSVLPMKNYCTEVLKQTEVDILALFNLKQILGVANDSLANLVENDDDED</sequence>
<proteinExistence type="predicted"/>
<name>A0A194AMN7_PINFU</name>
<dbReference type="Gene3D" id="3.40.50.300">
    <property type="entry name" value="P-loop containing nucleotide triphosphate hydrolases"/>
    <property type="match status" value="1"/>
</dbReference>
<dbReference type="CDD" id="cd00882">
    <property type="entry name" value="Ras_like_GTPase"/>
    <property type="match status" value="1"/>
</dbReference>
<feature type="region of interest" description="Disordered" evidence="1">
    <location>
        <begin position="1"/>
        <end position="26"/>
    </location>
</feature>
<evidence type="ECO:0000313" key="2">
    <source>
        <dbReference type="EMBL" id="JAS03498.1"/>
    </source>
</evidence>
<dbReference type="InterPro" id="IPR027417">
    <property type="entry name" value="P-loop_NTPase"/>
</dbReference>
<protein>
    <recommendedName>
        <fullName evidence="3">G domain-containing protein</fullName>
    </recommendedName>
</protein>
<dbReference type="SUPFAM" id="SSF52540">
    <property type="entry name" value="P-loop containing nucleoside triphosphate hydrolases"/>
    <property type="match status" value="1"/>
</dbReference>
<evidence type="ECO:0008006" key="3">
    <source>
        <dbReference type="Google" id="ProtNLM"/>
    </source>
</evidence>
<evidence type="ECO:0000256" key="1">
    <source>
        <dbReference type="SAM" id="MobiDB-lite"/>
    </source>
</evidence>
<dbReference type="PANTHER" id="PTHR14241:SF32">
    <property type="entry name" value="VWFA DOMAIN-CONTAINING PROTEIN-RELATED"/>
    <property type="match status" value="1"/>
</dbReference>
<dbReference type="AlphaFoldDB" id="A0A194AMN7"/>
<reference evidence="2" key="1">
    <citation type="submission" date="2016-03" db="EMBL/GenBank/DDBJ databases">
        <authorList>
            <person name="Ploux O."/>
        </authorList>
    </citation>
    <scope>NUCLEOTIDE SEQUENCE</scope>
    <source>
        <tissue evidence="2">Mantle</tissue>
    </source>
</reference>
<organism evidence="2">
    <name type="scientific">Pinctada fucata</name>
    <name type="common">Akoya pearl oyster</name>
    <name type="synonym">Pinctada imbricata fucata</name>
    <dbReference type="NCBI Taxonomy" id="50426"/>
    <lineage>
        <taxon>Eukaryota</taxon>
        <taxon>Metazoa</taxon>
        <taxon>Spiralia</taxon>
        <taxon>Lophotrochozoa</taxon>
        <taxon>Mollusca</taxon>
        <taxon>Bivalvia</taxon>
        <taxon>Autobranchia</taxon>
        <taxon>Pteriomorphia</taxon>
        <taxon>Pterioida</taxon>
        <taxon>Pterioidea</taxon>
        <taxon>Pteriidae</taxon>
        <taxon>Pinctada</taxon>
    </lineage>
</organism>
<dbReference type="EMBL" id="GELH01000773">
    <property type="protein sequence ID" value="JAS03499.1"/>
    <property type="molecule type" value="Transcribed_RNA"/>
</dbReference>